<feature type="region of interest" description="Disordered" evidence="1">
    <location>
        <begin position="1"/>
        <end position="35"/>
    </location>
</feature>
<dbReference type="Proteomes" id="UP000243459">
    <property type="component" value="Chromosome 4"/>
</dbReference>
<keyword evidence="3" id="KW-1185">Reference proteome</keyword>
<gene>
    <name evidence="2" type="ORF">A4U43_C04F18160</name>
</gene>
<dbReference type="AlphaFoldDB" id="A0A5P1F1V1"/>
<protein>
    <submittedName>
        <fullName evidence="2">Uncharacterized protein</fullName>
    </submittedName>
</protein>
<proteinExistence type="predicted"/>
<feature type="region of interest" description="Disordered" evidence="1">
    <location>
        <begin position="77"/>
        <end position="102"/>
    </location>
</feature>
<accession>A0A5P1F1V1</accession>
<evidence type="ECO:0000256" key="1">
    <source>
        <dbReference type="SAM" id="MobiDB-lite"/>
    </source>
</evidence>
<name>A0A5P1F1V1_ASPOF</name>
<organism evidence="2 3">
    <name type="scientific">Asparagus officinalis</name>
    <name type="common">Garden asparagus</name>
    <dbReference type="NCBI Taxonomy" id="4686"/>
    <lineage>
        <taxon>Eukaryota</taxon>
        <taxon>Viridiplantae</taxon>
        <taxon>Streptophyta</taxon>
        <taxon>Embryophyta</taxon>
        <taxon>Tracheophyta</taxon>
        <taxon>Spermatophyta</taxon>
        <taxon>Magnoliopsida</taxon>
        <taxon>Liliopsida</taxon>
        <taxon>Asparagales</taxon>
        <taxon>Asparagaceae</taxon>
        <taxon>Asparagoideae</taxon>
        <taxon>Asparagus</taxon>
    </lineage>
</organism>
<dbReference type="Gramene" id="ONK72325">
    <property type="protein sequence ID" value="ONK72325"/>
    <property type="gene ID" value="A4U43_C04F18160"/>
</dbReference>
<dbReference type="EMBL" id="CM007384">
    <property type="protein sequence ID" value="ONK72325.1"/>
    <property type="molecule type" value="Genomic_DNA"/>
</dbReference>
<sequence>MEDAGGAQHGGDRVAATRVEGGRRELAGGGEGGELGGLVRWPRLRIWAQEMDESSPGRETTTLAVNAAKNRARAQKVVGPSFLPKSSRRPGKEPMGVEEVEG</sequence>
<evidence type="ECO:0000313" key="3">
    <source>
        <dbReference type="Proteomes" id="UP000243459"/>
    </source>
</evidence>
<reference evidence="3" key="1">
    <citation type="journal article" date="2017" name="Nat. Commun.">
        <title>The asparagus genome sheds light on the origin and evolution of a young Y chromosome.</title>
        <authorList>
            <person name="Harkess A."/>
            <person name="Zhou J."/>
            <person name="Xu C."/>
            <person name="Bowers J.E."/>
            <person name="Van der Hulst R."/>
            <person name="Ayyampalayam S."/>
            <person name="Mercati F."/>
            <person name="Riccardi P."/>
            <person name="McKain M.R."/>
            <person name="Kakrana A."/>
            <person name="Tang H."/>
            <person name="Ray J."/>
            <person name="Groenendijk J."/>
            <person name="Arikit S."/>
            <person name="Mathioni S.M."/>
            <person name="Nakano M."/>
            <person name="Shan H."/>
            <person name="Telgmann-Rauber A."/>
            <person name="Kanno A."/>
            <person name="Yue Z."/>
            <person name="Chen H."/>
            <person name="Li W."/>
            <person name="Chen Y."/>
            <person name="Xu X."/>
            <person name="Zhang Y."/>
            <person name="Luo S."/>
            <person name="Chen H."/>
            <person name="Gao J."/>
            <person name="Mao Z."/>
            <person name="Pires J.C."/>
            <person name="Luo M."/>
            <person name="Kudrna D."/>
            <person name="Wing R.A."/>
            <person name="Meyers B.C."/>
            <person name="Yi K."/>
            <person name="Kong H."/>
            <person name="Lavrijsen P."/>
            <person name="Sunseri F."/>
            <person name="Falavigna A."/>
            <person name="Ye Y."/>
            <person name="Leebens-Mack J.H."/>
            <person name="Chen G."/>
        </authorList>
    </citation>
    <scope>NUCLEOTIDE SEQUENCE [LARGE SCALE GENOMIC DNA]</scope>
    <source>
        <strain evidence="3">cv. DH0086</strain>
    </source>
</reference>
<evidence type="ECO:0000313" key="2">
    <source>
        <dbReference type="EMBL" id="ONK72325.1"/>
    </source>
</evidence>